<organism evidence="1 2">
    <name type="scientific">Mucilaginibacter glaciei</name>
    <dbReference type="NCBI Taxonomy" id="2772109"/>
    <lineage>
        <taxon>Bacteria</taxon>
        <taxon>Pseudomonadati</taxon>
        <taxon>Bacteroidota</taxon>
        <taxon>Sphingobacteriia</taxon>
        <taxon>Sphingobacteriales</taxon>
        <taxon>Sphingobacteriaceae</taxon>
        <taxon>Mucilaginibacter</taxon>
    </lineage>
</organism>
<reference evidence="1" key="1">
    <citation type="submission" date="2020-09" db="EMBL/GenBank/DDBJ databases">
        <title>Novel species of Mucilaginibacter isolated from a glacier on the Tibetan Plateau.</title>
        <authorList>
            <person name="Liu Q."/>
            <person name="Xin Y.-H."/>
        </authorList>
    </citation>
    <scope>NUCLEOTIDE SEQUENCE</scope>
    <source>
        <strain evidence="1">ZB1P21</strain>
    </source>
</reference>
<proteinExistence type="predicted"/>
<evidence type="ECO:0000313" key="1">
    <source>
        <dbReference type="EMBL" id="MBD1395503.1"/>
    </source>
</evidence>
<keyword evidence="2" id="KW-1185">Reference proteome</keyword>
<dbReference type="AlphaFoldDB" id="A0A926P0N5"/>
<name>A0A926P0N5_9SPHI</name>
<protein>
    <submittedName>
        <fullName evidence="1">Uncharacterized protein</fullName>
    </submittedName>
</protein>
<sequence length="98" mass="11444">MKKFTTSAQKTLSLSKEVILQRLETEMSRDSKLIFKETNKENIKEAKLIDGSVLVIASFDKEDGKTLAMIDFKDVPEEFDRQKIQKHLRNRLDKIFLL</sequence>
<dbReference type="Proteomes" id="UP000619078">
    <property type="component" value="Unassembled WGS sequence"/>
</dbReference>
<gene>
    <name evidence="1" type="ORF">IDJ76_20540</name>
</gene>
<evidence type="ECO:0000313" key="2">
    <source>
        <dbReference type="Proteomes" id="UP000619078"/>
    </source>
</evidence>
<accession>A0A926P0N5</accession>
<dbReference type="RefSeq" id="WP_191166235.1">
    <property type="nucleotide sequence ID" value="NZ_JACWMX010000014.1"/>
</dbReference>
<dbReference type="EMBL" id="JACWMX010000014">
    <property type="protein sequence ID" value="MBD1395503.1"/>
    <property type="molecule type" value="Genomic_DNA"/>
</dbReference>
<comment type="caution">
    <text evidence="1">The sequence shown here is derived from an EMBL/GenBank/DDBJ whole genome shotgun (WGS) entry which is preliminary data.</text>
</comment>